<name>A0A3N2BXP5_9MICO</name>
<dbReference type="Pfam" id="PF21922">
    <property type="entry name" value="PBP_dimer_2"/>
    <property type="match status" value="1"/>
</dbReference>
<evidence type="ECO:0000313" key="4">
    <source>
        <dbReference type="EMBL" id="ROR79998.1"/>
    </source>
</evidence>
<dbReference type="GO" id="GO:0071972">
    <property type="term" value="F:peptidoglycan L,D-transpeptidase activity"/>
    <property type="evidence" value="ECO:0007669"/>
    <property type="project" value="TreeGrafter"/>
</dbReference>
<keyword evidence="5" id="KW-1185">Reference proteome</keyword>
<evidence type="ECO:0000256" key="1">
    <source>
        <dbReference type="SAM" id="Phobius"/>
    </source>
</evidence>
<dbReference type="GO" id="GO:0071555">
    <property type="term" value="P:cell wall organization"/>
    <property type="evidence" value="ECO:0007669"/>
    <property type="project" value="TreeGrafter"/>
</dbReference>
<dbReference type="AlphaFoldDB" id="A0A3N2BXP5"/>
<dbReference type="EMBL" id="RKHL01000001">
    <property type="protein sequence ID" value="ROR79998.1"/>
    <property type="molecule type" value="Genomic_DNA"/>
</dbReference>
<dbReference type="Gene3D" id="3.90.1310.10">
    <property type="entry name" value="Penicillin-binding protein 2a (Domain 2)"/>
    <property type="match status" value="1"/>
</dbReference>
<comment type="caution">
    <text evidence="4">The sequence shown here is derived from an EMBL/GenBank/DDBJ whole genome shotgun (WGS) entry which is preliminary data.</text>
</comment>
<dbReference type="Proteomes" id="UP000266915">
    <property type="component" value="Unassembled WGS sequence"/>
</dbReference>
<protein>
    <submittedName>
        <fullName evidence="4">Cell elongation-specific peptidoglycan D,D-transpeptidase</fullName>
    </submittedName>
</protein>
<evidence type="ECO:0000259" key="2">
    <source>
        <dbReference type="Pfam" id="PF00905"/>
    </source>
</evidence>
<dbReference type="GO" id="GO:0008658">
    <property type="term" value="F:penicillin binding"/>
    <property type="evidence" value="ECO:0007669"/>
    <property type="project" value="InterPro"/>
</dbReference>
<feature type="domain" description="Penicillin binding protein A dimerisation" evidence="3">
    <location>
        <begin position="62"/>
        <end position="142"/>
    </location>
</feature>
<feature type="domain" description="Penicillin-binding protein transpeptidase" evidence="2">
    <location>
        <begin position="167"/>
        <end position="491"/>
    </location>
</feature>
<dbReference type="PANTHER" id="PTHR30627:SF24">
    <property type="entry name" value="PENICILLIN-BINDING PROTEIN 4B"/>
    <property type="match status" value="1"/>
</dbReference>
<dbReference type="SUPFAM" id="SSF56601">
    <property type="entry name" value="beta-lactamase/transpeptidase-like"/>
    <property type="match status" value="1"/>
</dbReference>
<dbReference type="GO" id="GO:0005886">
    <property type="term" value="C:plasma membrane"/>
    <property type="evidence" value="ECO:0007669"/>
    <property type="project" value="TreeGrafter"/>
</dbReference>
<evidence type="ECO:0000259" key="3">
    <source>
        <dbReference type="Pfam" id="PF21922"/>
    </source>
</evidence>
<reference evidence="4 5" key="1">
    <citation type="submission" date="2018-11" db="EMBL/GenBank/DDBJ databases">
        <title>Sequencing the genomes of 1000 actinobacteria strains.</title>
        <authorList>
            <person name="Klenk H.-P."/>
        </authorList>
    </citation>
    <scope>NUCLEOTIDE SEQUENCE [LARGE SCALE GENOMIC DNA]</scope>
    <source>
        <strain evidence="4 5">DSM 14012</strain>
    </source>
</reference>
<keyword evidence="1" id="KW-1133">Transmembrane helix</keyword>
<dbReference type="Pfam" id="PF00905">
    <property type="entry name" value="Transpeptidase"/>
    <property type="match status" value="1"/>
</dbReference>
<organism evidence="4 5">
    <name type="scientific">Plantibacter flavus</name>
    <dbReference type="NCBI Taxonomy" id="150123"/>
    <lineage>
        <taxon>Bacteria</taxon>
        <taxon>Bacillati</taxon>
        <taxon>Actinomycetota</taxon>
        <taxon>Actinomycetes</taxon>
        <taxon>Micrococcales</taxon>
        <taxon>Microbacteriaceae</taxon>
        <taxon>Plantibacter</taxon>
    </lineage>
</organism>
<dbReference type="InterPro" id="IPR012338">
    <property type="entry name" value="Beta-lactam/transpept-like"/>
</dbReference>
<dbReference type="Gene3D" id="3.40.710.10">
    <property type="entry name" value="DD-peptidase/beta-lactamase superfamily"/>
    <property type="match status" value="1"/>
</dbReference>
<feature type="transmembrane region" description="Helical" evidence="1">
    <location>
        <begin position="18"/>
        <end position="39"/>
    </location>
</feature>
<sequence length="497" mass="51425">MLTGNSERWKVQKEVSRVGVVTAAMFVALFAAVSSIQVLQVDELNASPLNSRTALTQLEAPRGRILVGGVPIAESVPSEDPYRHQRVYTAGPVYAPVTGYLSILPSATGVERAYGSELTGEGESQWVRRLERVFSGGDVMTNDVELTLDSTVQQAAYDALTDRGLTGSVVAMEPSTGRILAMVSTPSYDPGALAGHDPDAVSATYADLEADPAEPLVNRALGGSLNPPGSVFKLVTASAALESGEYDPESLFANPARIGLPGSESVVRNATGLACGPGDEVTLARAIAQSCNVPFVQLGPALGESTLRAMAEAYGFDRNIEIPLDVTPSSMRDGMSEAQVALSAFGQDDVRATPLQIAMVSAAIANRGVLMTPRLVDAVIDPVNGRSSPTEPSIFSRPISPSTSAALTEMMLTGVTSGAAMNAAIRGVDVAGKTGTAENGPDDPFSLWFTGFAPAHAPRIAITVLIEDGGGRGQAGSGSEIAAPIAREVLEAAGISS</sequence>
<dbReference type="InterPro" id="IPR054120">
    <property type="entry name" value="PBPA_dimer"/>
</dbReference>
<proteinExistence type="predicted"/>
<gene>
    <name evidence="4" type="ORF">EDD42_0029</name>
</gene>
<dbReference type="PANTHER" id="PTHR30627">
    <property type="entry name" value="PEPTIDOGLYCAN D,D-TRANSPEPTIDASE"/>
    <property type="match status" value="1"/>
</dbReference>
<keyword evidence="1" id="KW-0472">Membrane</keyword>
<accession>A0A3N2BXP5</accession>
<keyword evidence="1" id="KW-0812">Transmembrane</keyword>
<dbReference type="InterPro" id="IPR050515">
    <property type="entry name" value="Beta-lactam/transpept"/>
</dbReference>
<evidence type="ECO:0000313" key="5">
    <source>
        <dbReference type="Proteomes" id="UP000266915"/>
    </source>
</evidence>
<dbReference type="InterPro" id="IPR001460">
    <property type="entry name" value="PCN-bd_Tpept"/>
</dbReference>